<dbReference type="STRING" id="42156.A0A3P6U1J7"/>
<accession>A0A3P6U1J7</accession>
<feature type="chain" id="PRO_5018017066" evidence="1">
    <location>
        <begin position="21"/>
        <end position="108"/>
    </location>
</feature>
<reference evidence="2 3" key="1">
    <citation type="submission" date="2018-08" db="EMBL/GenBank/DDBJ databases">
        <authorList>
            <person name="Laetsch R D."/>
            <person name="Stevens L."/>
            <person name="Kumar S."/>
            <person name="Blaxter L. M."/>
        </authorList>
    </citation>
    <scope>NUCLEOTIDE SEQUENCE [LARGE SCALE GENOMIC DNA]</scope>
</reference>
<sequence>VDHLLQVIQWALGICSLGLALVVLDGVETEEDDFSVAAHNPAVEDEGFFGRSMRELLHSPEISELLITERNPTTDRSSCSIYDNYIISKLVMLLVLKRCSSLDYFAEN</sequence>
<dbReference type="OrthoDB" id="5810891at2759"/>
<dbReference type="EMBL" id="UYRX01001435">
    <property type="protein sequence ID" value="VDK89649.1"/>
    <property type="molecule type" value="Genomic_DNA"/>
</dbReference>
<dbReference type="Proteomes" id="UP000277928">
    <property type="component" value="Unassembled WGS sequence"/>
</dbReference>
<name>A0A3P6U1J7_LITSI</name>
<evidence type="ECO:0000313" key="3">
    <source>
        <dbReference type="Proteomes" id="UP000277928"/>
    </source>
</evidence>
<feature type="non-terminal residue" evidence="2">
    <location>
        <position position="1"/>
    </location>
</feature>
<keyword evidence="1" id="KW-0732">Signal</keyword>
<dbReference type="AlphaFoldDB" id="A0A3P6U1J7"/>
<evidence type="ECO:0000256" key="1">
    <source>
        <dbReference type="SAM" id="SignalP"/>
    </source>
</evidence>
<protein>
    <submittedName>
        <fullName evidence="2">Uncharacterized protein</fullName>
    </submittedName>
</protein>
<evidence type="ECO:0000313" key="2">
    <source>
        <dbReference type="EMBL" id="VDK89649.1"/>
    </source>
</evidence>
<keyword evidence="3" id="KW-1185">Reference proteome</keyword>
<organism evidence="2 3">
    <name type="scientific">Litomosoides sigmodontis</name>
    <name type="common">Filarial nematode worm</name>
    <dbReference type="NCBI Taxonomy" id="42156"/>
    <lineage>
        <taxon>Eukaryota</taxon>
        <taxon>Metazoa</taxon>
        <taxon>Ecdysozoa</taxon>
        <taxon>Nematoda</taxon>
        <taxon>Chromadorea</taxon>
        <taxon>Rhabditida</taxon>
        <taxon>Spirurina</taxon>
        <taxon>Spiruromorpha</taxon>
        <taxon>Filarioidea</taxon>
        <taxon>Onchocercidae</taxon>
        <taxon>Litomosoides</taxon>
    </lineage>
</organism>
<proteinExistence type="predicted"/>
<feature type="signal peptide" evidence="1">
    <location>
        <begin position="1"/>
        <end position="20"/>
    </location>
</feature>
<gene>
    <name evidence="2" type="ORF">NLS_LOCUS9217</name>
</gene>